<keyword evidence="3" id="KW-0998">Cell outer membrane</keyword>
<dbReference type="InterPro" id="IPR008969">
    <property type="entry name" value="CarboxyPept-like_regulatory"/>
</dbReference>
<comment type="subcellular location">
    <subcellularLocation>
        <location evidence="1">Cell outer membrane</location>
    </subcellularLocation>
</comment>
<sequence length="877" mass="100326">MKRIIALFAFVIYHSFLFSQDRRVTLELNHEPISLLFNEIKKQCQYNVVYSDDLVSDTISVSIDAKMMPVAQVLSRILPSKKLCYYFVSNKLIVITKIKDEDDMMEAKSLLRGKVVDAKGEGIPFTSIGLFENNSFLIGTVSSLDGNYQLAFRFQPGHSYFLKTSYVGFKPLEIAFTYPDTINSKRIQLIEDQLLLKTVNVTADNPFIERRVDRYIVNVEKSSFAQGFSAWEVLQKSPGVWVSSNGSIRLKGNQSVMVMINDMVQRMSQEDLAEYLNSLRSDEISKIEIIYNPPSEFEAAGAGGIIHIVLKKSRKDGITGSVYSRYQQQGKNPFTSTGGSLAYKVKKIYISGNISYTKDKNKAFGQENIIYPDNSVFNNVTDRYNNISRSQYRLGIAYDISSYQSIGIQNTGALNRPVQVFLTDINYQKEQPLLGTARADWERRISFNSTTLNYVLKLDSLGSSLKVIGDYSKNGKNEENKLATTYNDSLKNSASITATPSSTSIYAGQVDYTKTWSNKTEFKAGVKYTSIKRDNQSLNENYFQNEWLFNPLGSNHFIYSEQLMMLYSSWEKNVNKTSIKLGLRAEETVSNGNSITSVQSFNRNYLGLFPSFYLMQMLNESKRTSLYFNYSRRLQRPSFNDLNPYRLQVHDYSILTGNPDLLPQYTNNYQAGYIFFKNYTADIYFSATKNLIALLATPLENNVMEYKSFNFNNGKEYGLNLSIPVNISKIWTVANNLSLYRLSNEVNNVSTTYTTLYAKSIQTLNLKKIMGIDVIAEYKSPSVVGNTRLGYMFYLDIMFSRKIMKEKGVFRIYCSDVLNTVVEKELTIFNNTTIDYYQKRQTRNVSLSFSYNFSLGKKFTQKNIEQSNKEENRRMGN</sequence>
<evidence type="ECO:0000313" key="6">
    <source>
        <dbReference type="Proteomes" id="UP000014174"/>
    </source>
</evidence>
<dbReference type="InterPro" id="IPR037066">
    <property type="entry name" value="Plug_dom_sf"/>
</dbReference>
<keyword evidence="6" id="KW-1185">Reference proteome</keyword>
<feature type="domain" description="Outer membrane protein beta-barrel" evidence="4">
    <location>
        <begin position="457"/>
        <end position="851"/>
    </location>
</feature>
<dbReference type="SUPFAM" id="SSF56935">
    <property type="entry name" value="Porins"/>
    <property type="match status" value="1"/>
</dbReference>
<name>R9GU90_9SPHI</name>
<evidence type="ECO:0000256" key="3">
    <source>
        <dbReference type="ARBA" id="ARBA00023237"/>
    </source>
</evidence>
<evidence type="ECO:0000256" key="1">
    <source>
        <dbReference type="ARBA" id="ARBA00004442"/>
    </source>
</evidence>
<dbReference type="Proteomes" id="UP000014174">
    <property type="component" value="Unassembled WGS sequence"/>
</dbReference>
<dbReference type="InterPro" id="IPR036942">
    <property type="entry name" value="Beta-barrel_TonB_sf"/>
</dbReference>
<dbReference type="PATRIC" id="fig|1150600.3.peg.1695"/>
<proteinExistence type="predicted"/>
<keyword evidence="5" id="KW-0675">Receptor</keyword>
<dbReference type="EMBL" id="AQPN01000063">
    <property type="protein sequence ID" value="EOR95233.1"/>
    <property type="molecule type" value="Genomic_DNA"/>
</dbReference>
<gene>
    <name evidence="5" type="ORF">ADIARSV_1721</name>
</gene>
<dbReference type="STRING" id="1150600.ADIARSV_1721"/>
<organism evidence="5 6">
    <name type="scientific">Arcticibacter svalbardensis MN12-7</name>
    <dbReference type="NCBI Taxonomy" id="1150600"/>
    <lineage>
        <taxon>Bacteria</taxon>
        <taxon>Pseudomonadati</taxon>
        <taxon>Bacteroidota</taxon>
        <taxon>Sphingobacteriia</taxon>
        <taxon>Sphingobacteriales</taxon>
        <taxon>Sphingobacteriaceae</taxon>
        <taxon>Arcticibacter</taxon>
    </lineage>
</organism>
<evidence type="ECO:0000313" key="5">
    <source>
        <dbReference type="EMBL" id="EOR95233.1"/>
    </source>
</evidence>
<accession>R9GU90</accession>
<reference evidence="5 6" key="1">
    <citation type="journal article" date="2013" name="Genome Announc.">
        <title>Draft Genome Sequence of Arcticibacter svalbardensis Strain MN12-7T, a Member of the Family Sphingobacteriaceae Isolated from an Arctic Soil Sample.</title>
        <authorList>
            <person name="Shivaji S."/>
            <person name="Ara S."/>
            <person name="Prasad S."/>
            <person name="Manasa B.P."/>
            <person name="Begum Z."/>
            <person name="Singh A."/>
            <person name="Kumar Pinnaka A."/>
        </authorList>
    </citation>
    <scope>NUCLEOTIDE SEQUENCE [LARGE SCALE GENOMIC DNA]</scope>
    <source>
        <strain evidence="5 6">MN12-7</strain>
    </source>
</reference>
<dbReference type="OrthoDB" id="606851at2"/>
<protein>
    <submittedName>
        <fullName evidence="5">TonB-dependent receptor, putative</fullName>
    </submittedName>
</protein>
<dbReference type="Gene3D" id="2.40.170.20">
    <property type="entry name" value="TonB-dependent receptor, beta-barrel domain"/>
    <property type="match status" value="1"/>
</dbReference>
<comment type="caution">
    <text evidence="5">The sequence shown here is derived from an EMBL/GenBank/DDBJ whole genome shotgun (WGS) entry which is preliminary data.</text>
</comment>
<dbReference type="AlphaFoldDB" id="R9GU90"/>
<keyword evidence="2" id="KW-0472">Membrane</keyword>
<dbReference type="InterPro" id="IPR041700">
    <property type="entry name" value="OMP_b-brl_3"/>
</dbReference>
<dbReference type="Gene3D" id="2.170.130.10">
    <property type="entry name" value="TonB-dependent receptor, plug domain"/>
    <property type="match status" value="1"/>
</dbReference>
<dbReference type="RefSeq" id="WP_016194957.1">
    <property type="nucleotide sequence ID" value="NZ_AQPN01000063.1"/>
</dbReference>
<dbReference type="eggNOG" id="COG1629">
    <property type="taxonomic scope" value="Bacteria"/>
</dbReference>
<evidence type="ECO:0000256" key="2">
    <source>
        <dbReference type="ARBA" id="ARBA00023136"/>
    </source>
</evidence>
<dbReference type="SUPFAM" id="SSF49464">
    <property type="entry name" value="Carboxypeptidase regulatory domain-like"/>
    <property type="match status" value="1"/>
</dbReference>
<dbReference type="GO" id="GO:0009279">
    <property type="term" value="C:cell outer membrane"/>
    <property type="evidence" value="ECO:0007669"/>
    <property type="project" value="UniProtKB-SubCell"/>
</dbReference>
<dbReference type="Pfam" id="PF14905">
    <property type="entry name" value="OMP_b-brl_3"/>
    <property type="match status" value="1"/>
</dbReference>
<evidence type="ECO:0000259" key="4">
    <source>
        <dbReference type="Pfam" id="PF14905"/>
    </source>
</evidence>